<name>A0A1I7Z623_9BILA</name>
<feature type="compositionally biased region" description="Basic and acidic residues" evidence="1">
    <location>
        <begin position="25"/>
        <end position="35"/>
    </location>
</feature>
<feature type="compositionally biased region" description="Basic residues" evidence="1">
    <location>
        <begin position="10"/>
        <end position="24"/>
    </location>
</feature>
<dbReference type="AlphaFoldDB" id="A0A1I7Z623"/>
<evidence type="ECO:0000256" key="1">
    <source>
        <dbReference type="SAM" id="MobiDB-lite"/>
    </source>
</evidence>
<keyword evidence="2" id="KW-1185">Reference proteome</keyword>
<sequence length="99" mass="10924">MDWRGDKNRARSFFRANRRRQKRHQSTDTKGDDARRSIVPGRCCGACRHEYNEGTSSTAKTTTKWGHNGQLSEAGGIVHFGAAAGSLSPAQRRCCVGTE</sequence>
<accession>A0A1I7Z623</accession>
<dbReference type="Proteomes" id="UP000095287">
    <property type="component" value="Unplaced"/>
</dbReference>
<proteinExistence type="predicted"/>
<dbReference type="WBParaSite" id="L893_g23282.t1">
    <property type="protein sequence ID" value="L893_g23282.t1"/>
    <property type="gene ID" value="L893_g23282"/>
</dbReference>
<organism evidence="2 3">
    <name type="scientific">Steinernema glaseri</name>
    <dbReference type="NCBI Taxonomy" id="37863"/>
    <lineage>
        <taxon>Eukaryota</taxon>
        <taxon>Metazoa</taxon>
        <taxon>Ecdysozoa</taxon>
        <taxon>Nematoda</taxon>
        <taxon>Chromadorea</taxon>
        <taxon>Rhabditida</taxon>
        <taxon>Tylenchina</taxon>
        <taxon>Panagrolaimomorpha</taxon>
        <taxon>Strongyloidoidea</taxon>
        <taxon>Steinernematidae</taxon>
        <taxon>Steinernema</taxon>
    </lineage>
</organism>
<evidence type="ECO:0000313" key="3">
    <source>
        <dbReference type="WBParaSite" id="L893_g23282.t1"/>
    </source>
</evidence>
<feature type="region of interest" description="Disordered" evidence="1">
    <location>
        <begin position="1"/>
        <end position="35"/>
    </location>
</feature>
<reference evidence="3" key="1">
    <citation type="submission" date="2016-11" db="UniProtKB">
        <authorList>
            <consortium name="WormBaseParasite"/>
        </authorList>
    </citation>
    <scope>IDENTIFICATION</scope>
</reference>
<evidence type="ECO:0000313" key="2">
    <source>
        <dbReference type="Proteomes" id="UP000095287"/>
    </source>
</evidence>
<protein>
    <submittedName>
        <fullName evidence="3">Uncharacterized protein</fullName>
    </submittedName>
</protein>